<keyword evidence="2" id="KW-0488">Methylation</keyword>
<dbReference type="RefSeq" id="WP_021718329.1">
    <property type="nucleotide sequence ID" value="NZ_CAUBBC010000013.1"/>
</dbReference>
<evidence type="ECO:0000256" key="3">
    <source>
        <dbReference type="ARBA" id="ARBA00022692"/>
    </source>
</evidence>
<evidence type="ECO:0000313" key="9">
    <source>
        <dbReference type="EMBL" id="MTU03288.1"/>
    </source>
</evidence>
<evidence type="ECO:0000256" key="4">
    <source>
        <dbReference type="ARBA" id="ARBA00022989"/>
    </source>
</evidence>
<dbReference type="EMBL" id="CBDS010000087">
    <property type="protein sequence ID" value="CDB46373.1"/>
    <property type="molecule type" value="Genomic_DNA"/>
</dbReference>
<organism evidence="7">
    <name type="scientific">Phascolarctobacterium faecium</name>
    <dbReference type="NCBI Taxonomy" id="33025"/>
    <lineage>
        <taxon>Bacteria</taxon>
        <taxon>Bacillati</taxon>
        <taxon>Bacillota</taxon>
        <taxon>Negativicutes</taxon>
        <taxon>Acidaminococcales</taxon>
        <taxon>Acidaminococcaceae</taxon>
        <taxon>Phascolarctobacterium</taxon>
    </lineage>
</organism>
<proteinExistence type="predicted"/>
<sequence length="160" mass="17152">MHKSKGFTLIELVVVIAIIGILAGIAIPYYTEAQATARGARILADMRTIQAAYTMYLAKNGGEQNNLVVGSAKEHPEIIPLLVEQGYLEVVPTPPAGKAFFPNASNKDIRKDGLKIYKGTVMDPSLGGYIFYEHSAIDGAELIVAINLATPIPLTELVGN</sequence>
<dbReference type="HOGENOM" id="CLU_1711541_0_0_9"/>
<keyword evidence="5 6" id="KW-0472">Membrane</keyword>
<evidence type="ECO:0000256" key="6">
    <source>
        <dbReference type="SAM" id="Phobius"/>
    </source>
</evidence>
<dbReference type="Pfam" id="PF07963">
    <property type="entry name" value="N_methyl"/>
    <property type="match status" value="1"/>
</dbReference>
<reference evidence="7" key="1">
    <citation type="submission" date="2012-11" db="EMBL/GenBank/DDBJ databases">
        <title>Dependencies among metagenomic species, viruses, plasmids and units of genetic variation.</title>
        <authorList>
            <person name="Nielsen H.B."/>
            <person name="Almeida M."/>
            <person name="Juncker A.S."/>
            <person name="Rasmussen S."/>
            <person name="Li J."/>
            <person name="Sunagawa S."/>
            <person name="Plichta D."/>
            <person name="Gautier L."/>
            <person name="Le Chatelier E."/>
            <person name="Peletier E."/>
            <person name="Bonde I."/>
            <person name="Nielsen T."/>
            <person name="Manichanh C."/>
            <person name="Arumugam M."/>
            <person name="Batto J."/>
            <person name="Santos M.B.Q.D."/>
            <person name="Blom N."/>
            <person name="Borruel N."/>
            <person name="Burgdorf K.S."/>
            <person name="Boumezbeur F."/>
            <person name="Casellas F."/>
            <person name="Dore J."/>
            <person name="Guarner F."/>
            <person name="Hansen T."/>
            <person name="Hildebrand F."/>
            <person name="Kaas R.S."/>
            <person name="Kennedy S."/>
            <person name="Kristiansen K."/>
            <person name="Kultima J.R."/>
            <person name="Leonard P."/>
            <person name="Levenez F."/>
            <person name="Lund O."/>
            <person name="Moumen B."/>
            <person name="Le Paslier D."/>
            <person name="Pons N."/>
            <person name="Pedersen O."/>
            <person name="Prifti E."/>
            <person name="Qin J."/>
            <person name="Raes J."/>
            <person name="Tap J."/>
            <person name="Tims S."/>
            <person name="Ussery D.W."/>
            <person name="Yamada T."/>
            <person name="MetaHit consortium"/>
            <person name="Renault P."/>
            <person name="Sicheritz-Ponten T."/>
            <person name="Bork P."/>
            <person name="Wang J."/>
            <person name="Brunak S."/>
            <person name="Ehrlich S.D."/>
        </authorList>
    </citation>
    <scope>NUCLEOTIDE SEQUENCE [LARGE SCALE GENOMIC DNA]</scope>
</reference>
<dbReference type="SUPFAM" id="SSF54523">
    <property type="entry name" value="Pili subunits"/>
    <property type="match status" value="1"/>
</dbReference>
<accession>R6I845</accession>
<dbReference type="EMBL" id="WNBW01000001">
    <property type="protein sequence ID" value="MTU03288.1"/>
    <property type="molecule type" value="Genomic_DNA"/>
</dbReference>
<dbReference type="EMBL" id="WNBM01000001">
    <property type="protein sequence ID" value="MTT75157.1"/>
    <property type="molecule type" value="Genomic_DNA"/>
</dbReference>
<evidence type="ECO:0000313" key="7">
    <source>
        <dbReference type="EMBL" id="CDB46373.1"/>
    </source>
</evidence>
<evidence type="ECO:0000256" key="2">
    <source>
        <dbReference type="ARBA" id="ARBA00022481"/>
    </source>
</evidence>
<dbReference type="InterPro" id="IPR045584">
    <property type="entry name" value="Pilin-like"/>
</dbReference>
<dbReference type="NCBIfam" id="TIGR02532">
    <property type="entry name" value="IV_pilin_GFxxxE"/>
    <property type="match status" value="1"/>
</dbReference>
<reference evidence="10 11" key="2">
    <citation type="journal article" date="2019" name="Nat. Med.">
        <title>A library of human gut bacterial isolates paired with longitudinal multiomics data enables mechanistic microbiome research.</title>
        <authorList>
            <person name="Poyet M."/>
            <person name="Groussin M."/>
            <person name="Gibbons S.M."/>
            <person name="Avila-Pacheco J."/>
            <person name="Jiang X."/>
            <person name="Kearney S.M."/>
            <person name="Perrotta A.R."/>
            <person name="Berdy B."/>
            <person name="Zhao S."/>
            <person name="Lieberman T.D."/>
            <person name="Swanson P.K."/>
            <person name="Smith M."/>
            <person name="Roesemann S."/>
            <person name="Alexander J.E."/>
            <person name="Rich S.A."/>
            <person name="Livny J."/>
            <person name="Vlamakis H."/>
            <person name="Clish C."/>
            <person name="Bullock K."/>
            <person name="Deik A."/>
            <person name="Scott J."/>
            <person name="Pierce K.A."/>
            <person name="Xavier R.J."/>
            <person name="Alm E.J."/>
        </authorList>
    </citation>
    <scope>NUCLEOTIDE SEQUENCE [LARGE SCALE GENOMIC DNA]</scope>
    <source>
        <strain evidence="8 11">BIOML-A13</strain>
        <strain evidence="9 10">BIOML-A3</strain>
    </source>
</reference>
<name>R6I845_9FIRM</name>
<evidence type="ECO:0000313" key="11">
    <source>
        <dbReference type="Proteomes" id="UP000484547"/>
    </source>
</evidence>
<dbReference type="Proteomes" id="UP000443070">
    <property type="component" value="Unassembled WGS sequence"/>
</dbReference>
<dbReference type="eggNOG" id="COG2165">
    <property type="taxonomic scope" value="Bacteria"/>
</dbReference>
<dbReference type="PANTHER" id="PTHR30093">
    <property type="entry name" value="GENERAL SECRETION PATHWAY PROTEIN G"/>
    <property type="match status" value="1"/>
</dbReference>
<keyword evidence="10" id="KW-1185">Reference proteome</keyword>
<dbReference type="GO" id="GO:0015628">
    <property type="term" value="P:protein secretion by the type II secretion system"/>
    <property type="evidence" value="ECO:0007669"/>
    <property type="project" value="InterPro"/>
</dbReference>
<dbReference type="AlphaFoldDB" id="R6I845"/>
<protein>
    <submittedName>
        <fullName evidence="8">Prepilin-type N-terminal cleavage/methylation domain-containing protein</fullName>
    </submittedName>
    <submittedName>
        <fullName evidence="7">Type II secretion system protein G</fullName>
    </submittedName>
</protein>
<feature type="transmembrane region" description="Helical" evidence="6">
    <location>
        <begin position="12"/>
        <end position="31"/>
    </location>
</feature>
<dbReference type="PANTHER" id="PTHR30093:SF44">
    <property type="entry name" value="TYPE II SECRETION SYSTEM CORE PROTEIN G"/>
    <property type="match status" value="1"/>
</dbReference>
<evidence type="ECO:0000256" key="1">
    <source>
        <dbReference type="ARBA" id="ARBA00004167"/>
    </source>
</evidence>
<keyword evidence="3 6" id="KW-0812">Transmembrane</keyword>
<dbReference type="GO" id="GO:0016020">
    <property type="term" value="C:membrane"/>
    <property type="evidence" value="ECO:0007669"/>
    <property type="project" value="UniProtKB-SubCell"/>
</dbReference>
<comment type="caution">
    <text evidence="7">The sequence shown here is derived from an EMBL/GenBank/DDBJ whole genome shotgun (WGS) entry which is preliminary data.</text>
</comment>
<evidence type="ECO:0000313" key="10">
    <source>
        <dbReference type="Proteomes" id="UP000443070"/>
    </source>
</evidence>
<dbReference type="InterPro" id="IPR012902">
    <property type="entry name" value="N_methyl_site"/>
</dbReference>
<dbReference type="Proteomes" id="UP000484547">
    <property type="component" value="Unassembled WGS sequence"/>
</dbReference>
<dbReference type="OrthoDB" id="1819208at2"/>
<dbReference type="PRINTS" id="PR00813">
    <property type="entry name" value="BCTERIALGSPG"/>
</dbReference>
<evidence type="ECO:0000313" key="8">
    <source>
        <dbReference type="EMBL" id="MTT75157.1"/>
    </source>
</evidence>
<dbReference type="STRING" id="1262914.BN533_01429"/>
<dbReference type="Gene3D" id="3.30.700.10">
    <property type="entry name" value="Glycoprotein, Type 4 Pilin"/>
    <property type="match status" value="1"/>
</dbReference>
<comment type="subcellular location">
    <subcellularLocation>
        <location evidence="1">Membrane</location>
        <topology evidence="1">Single-pass membrane protein</topology>
    </subcellularLocation>
</comment>
<accession>A0A6I3RYR5</accession>
<dbReference type="InterPro" id="IPR000983">
    <property type="entry name" value="Bac_GSPG_pilin"/>
</dbReference>
<evidence type="ECO:0000256" key="5">
    <source>
        <dbReference type="ARBA" id="ARBA00023136"/>
    </source>
</evidence>
<keyword evidence="4 6" id="KW-1133">Transmembrane helix</keyword>
<dbReference type="PROSITE" id="PS00409">
    <property type="entry name" value="PROKAR_NTER_METHYL"/>
    <property type="match status" value="1"/>
</dbReference>
<dbReference type="GO" id="GO:0015627">
    <property type="term" value="C:type II protein secretion system complex"/>
    <property type="evidence" value="ECO:0007669"/>
    <property type="project" value="InterPro"/>
</dbReference>
<gene>
    <name evidence="7" type="ORF">BN533_01429</name>
    <name evidence="8" type="ORF">GMD11_02585</name>
    <name evidence="9" type="ORF">GMD18_02580</name>
</gene>